<evidence type="ECO:0000313" key="1">
    <source>
        <dbReference type="EMBL" id="KAF0252053.1"/>
    </source>
</evidence>
<name>A0A7V8EC23_PSEPU</name>
<comment type="caution">
    <text evidence="1">The sequence shown here is derived from an EMBL/GenBank/DDBJ whole genome shotgun (WGS) entry which is preliminary data.</text>
</comment>
<protein>
    <submittedName>
        <fullName evidence="1">Uncharacterized protein</fullName>
    </submittedName>
</protein>
<proteinExistence type="predicted"/>
<gene>
    <name evidence="1" type="ORF">GN299_25215</name>
</gene>
<dbReference type="Proteomes" id="UP000442695">
    <property type="component" value="Unassembled WGS sequence"/>
</dbReference>
<dbReference type="AlphaFoldDB" id="A0A7V8EC23"/>
<organism evidence="1 2">
    <name type="scientific">Pseudomonas putida</name>
    <name type="common">Arthrobacter siderocapsulatus</name>
    <dbReference type="NCBI Taxonomy" id="303"/>
    <lineage>
        <taxon>Bacteria</taxon>
        <taxon>Pseudomonadati</taxon>
        <taxon>Pseudomonadota</taxon>
        <taxon>Gammaproteobacteria</taxon>
        <taxon>Pseudomonadales</taxon>
        <taxon>Pseudomonadaceae</taxon>
        <taxon>Pseudomonas</taxon>
    </lineage>
</organism>
<evidence type="ECO:0000313" key="2">
    <source>
        <dbReference type="Proteomes" id="UP000442695"/>
    </source>
</evidence>
<accession>A0A7V8EC23</accession>
<dbReference type="RefSeq" id="WP_156859604.1">
    <property type="nucleotide sequence ID" value="NZ_WOWR01000047.1"/>
</dbReference>
<reference evidence="1 2" key="1">
    <citation type="submission" date="2019-12" db="EMBL/GenBank/DDBJ databases">
        <authorList>
            <person name="Woiski C."/>
        </authorList>
    </citation>
    <scope>NUCLEOTIDE SEQUENCE [LARGE SCALE GENOMIC DNA]</scope>
    <source>
        <strain evidence="1 2">BOE100</strain>
    </source>
</reference>
<dbReference type="EMBL" id="WOWR01000047">
    <property type="protein sequence ID" value="KAF0252053.1"/>
    <property type="molecule type" value="Genomic_DNA"/>
</dbReference>
<sequence>MQIPFQAETARVRINTRIIQASRRSVLGIGLRDPQCLLDVGSADERAEYARHIKRRLVYGIGIIAFVSVSMALRTPAEPVNATATYTDAGSVLGVELHETSFSRTSSVTTSTGTFQVYGAVTAAIGDGARFKQAADSIGKSLCIGNAYKAHCYRLL</sequence>